<gene>
    <name evidence="1" type="ORF">IT775_12420</name>
</gene>
<evidence type="ECO:0008006" key="3">
    <source>
        <dbReference type="Google" id="ProtNLM"/>
    </source>
</evidence>
<dbReference type="EMBL" id="JADMKU010000010">
    <property type="protein sequence ID" value="MBR9651926.1"/>
    <property type="molecule type" value="Genomic_DNA"/>
</dbReference>
<dbReference type="RefSeq" id="WP_212701441.1">
    <property type="nucleotide sequence ID" value="NZ_JADMKU010000010.1"/>
</dbReference>
<name>A0ABS5HST0_9RHOB</name>
<keyword evidence="2" id="KW-1185">Reference proteome</keyword>
<reference evidence="1 2" key="1">
    <citation type="journal article" date="2021" name="Arch. Microbiol.">
        <title>Thalassobius aquimarinus sp. nov., isolated from the Sea of Japan seashore.</title>
        <authorList>
            <person name="Kurilenko V.V."/>
            <person name="Romanenko L.A."/>
            <person name="Chernysheva N.Y."/>
            <person name="Velansky P.V."/>
            <person name="Tekutyeva L.A."/>
            <person name="Isaeva M.P."/>
            <person name="Mikhailov V.V."/>
        </authorList>
    </citation>
    <scope>NUCLEOTIDE SEQUENCE [LARGE SCALE GENOMIC DNA]</scope>
    <source>
        <strain evidence="1 2">KMM 8518</strain>
    </source>
</reference>
<dbReference type="Proteomes" id="UP001195941">
    <property type="component" value="Unassembled WGS sequence"/>
</dbReference>
<evidence type="ECO:0000313" key="1">
    <source>
        <dbReference type="EMBL" id="MBR9651926.1"/>
    </source>
</evidence>
<accession>A0ABS5HST0</accession>
<evidence type="ECO:0000313" key="2">
    <source>
        <dbReference type="Proteomes" id="UP001195941"/>
    </source>
</evidence>
<organism evidence="1 2">
    <name type="scientific">Thalassovita aquimarina</name>
    <dbReference type="NCBI Taxonomy" id="2785917"/>
    <lineage>
        <taxon>Bacteria</taxon>
        <taxon>Pseudomonadati</taxon>
        <taxon>Pseudomonadota</taxon>
        <taxon>Alphaproteobacteria</taxon>
        <taxon>Rhodobacterales</taxon>
        <taxon>Roseobacteraceae</taxon>
        <taxon>Thalassovita</taxon>
    </lineage>
</organism>
<proteinExistence type="predicted"/>
<comment type="caution">
    <text evidence="1">The sequence shown here is derived from an EMBL/GenBank/DDBJ whole genome shotgun (WGS) entry which is preliminary data.</text>
</comment>
<sequence>MERPTVLPLLLLQPVRRFARPVEFATHLRGGIAGSLDFRQQAALLFPRGLHRLAGLAHDVLLLAEILDQLQRPAHLLQAAHFRAHAIGETPGDGPHVLQHAGILVDRPDRQLRFDALGRHGPLSLKFRVEMPMLEAWKSSR</sequence>
<protein>
    <recommendedName>
        <fullName evidence="3">Secreted protein</fullName>
    </recommendedName>
</protein>